<evidence type="ECO:0000256" key="4">
    <source>
        <dbReference type="ARBA" id="ARBA00022825"/>
    </source>
</evidence>
<evidence type="ECO:0000313" key="6">
    <source>
        <dbReference type="EMBL" id="SVA58246.1"/>
    </source>
</evidence>
<dbReference type="PANTHER" id="PTHR32060:SF30">
    <property type="entry name" value="CARBOXY-TERMINAL PROCESSING PROTEASE CTPA"/>
    <property type="match status" value="1"/>
</dbReference>
<evidence type="ECO:0000259" key="5">
    <source>
        <dbReference type="PROSITE" id="PS50106"/>
    </source>
</evidence>
<evidence type="ECO:0000256" key="1">
    <source>
        <dbReference type="ARBA" id="ARBA00009179"/>
    </source>
</evidence>
<keyword evidence="2" id="KW-0645">Protease</keyword>
<dbReference type="Gene3D" id="3.90.226.10">
    <property type="entry name" value="2-enoyl-CoA Hydratase, Chain A, domain 1"/>
    <property type="match status" value="1"/>
</dbReference>
<dbReference type="InterPro" id="IPR029045">
    <property type="entry name" value="ClpP/crotonase-like_dom_sf"/>
</dbReference>
<dbReference type="InterPro" id="IPR001478">
    <property type="entry name" value="PDZ"/>
</dbReference>
<protein>
    <recommendedName>
        <fullName evidence="5">PDZ domain-containing protein</fullName>
    </recommendedName>
</protein>
<dbReference type="Pfam" id="PF03572">
    <property type="entry name" value="Peptidase_S41"/>
    <property type="match status" value="1"/>
</dbReference>
<comment type="similarity">
    <text evidence="1">Belongs to the peptidase S41A family.</text>
</comment>
<evidence type="ECO:0000256" key="3">
    <source>
        <dbReference type="ARBA" id="ARBA00022801"/>
    </source>
</evidence>
<evidence type="ECO:0000256" key="2">
    <source>
        <dbReference type="ARBA" id="ARBA00022670"/>
    </source>
</evidence>
<keyword evidence="3" id="KW-0378">Hydrolase</keyword>
<dbReference type="NCBIfam" id="TIGR00225">
    <property type="entry name" value="prc"/>
    <property type="match status" value="1"/>
</dbReference>
<dbReference type="Gene3D" id="2.30.42.10">
    <property type="match status" value="1"/>
</dbReference>
<dbReference type="CDD" id="cd06782">
    <property type="entry name" value="cpPDZ_CPP-like"/>
    <property type="match status" value="1"/>
</dbReference>
<dbReference type="CDD" id="cd07560">
    <property type="entry name" value="Peptidase_S41_CPP"/>
    <property type="match status" value="1"/>
</dbReference>
<feature type="domain" description="PDZ" evidence="5">
    <location>
        <begin position="95"/>
        <end position="160"/>
    </location>
</feature>
<proteinExistence type="inferred from homology"/>
<dbReference type="PANTHER" id="PTHR32060">
    <property type="entry name" value="TAIL-SPECIFIC PROTEASE"/>
    <property type="match status" value="1"/>
</dbReference>
<dbReference type="SMART" id="SM00245">
    <property type="entry name" value="TSPc"/>
    <property type="match status" value="1"/>
</dbReference>
<dbReference type="EMBL" id="UINC01013489">
    <property type="protein sequence ID" value="SVA58246.1"/>
    <property type="molecule type" value="Genomic_DNA"/>
</dbReference>
<dbReference type="SUPFAM" id="SSF52096">
    <property type="entry name" value="ClpP/crotonase"/>
    <property type="match status" value="1"/>
</dbReference>
<dbReference type="GO" id="GO:0030288">
    <property type="term" value="C:outer membrane-bounded periplasmic space"/>
    <property type="evidence" value="ECO:0007669"/>
    <property type="project" value="TreeGrafter"/>
</dbReference>
<dbReference type="SMART" id="SM00228">
    <property type="entry name" value="PDZ"/>
    <property type="match status" value="1"/>
</dbReference>
<dbReference type="PROSITE" id="PS50106">
    <property type="entry name" value="PDZ"/>
    <property type="match status" value="1"/>
</dbReference>
<dbReference type="SUPFAM" id="SSF50156">
    <property type="entry name" value="PDZ domain-like"/>
    <property type="match status" value="1"/>
</dbReference>
<sequence length="537" mass="60143">MFNKFRQIWPLALSATLGFLLATVLFVPRVYSSNQNVYRVLREKINVLQQIISYVNHFYFDTVDMDKVMDGAFHGLMEELDPHSNYIPAKEQENINELFKGKFQGIGIEFDILDGFITVISPVPDSPSDIVGLMPGDKIIAINGEDAYKITKDEVFKKLRGRKGTKVVVTISRIGTSKPFDVTIIRDNIPIYSVGAATMLDDKTGYIFLRRFSATTEKEVTAALDTLLAKGMERLLFDLRGNSGGFLEQAAAITDQFITTTDTLVYTKGKIKESNQVFIASSKKGYNNFSLIIMINRGSASAAEIVSGAIQDLDRGLVVGETSFGKGLVQRQLPLDSGAAVRVTIARYYTPSGRLIQRPYEDGNDLAYYRELYEKDREAKIDSLKELRPKYQTKSGRTVYGGGGITPDIYIPYKSTINSETGKVLRNSKRPIFNFASEYASTHPNEFSSFSDFRDTWMVSDALFNKFLTHLEKDSIDVIQDSLQVNAGFIHNRIKSELAGSLWGKDEGANIRLLLDNQVIEALKHFNEADAFIESLN</sequence>
<dbReference type="GO" id="GO:0007165">
    <property type="term" value="P:signal transduction"/>
    <property type="evidence" value="ECO:0007669"/>
    <property type="project" value="TreeGrafter"/>
</dbReference>
<dbReference type="InterPro" id="IPR036034">
    <property type="entry name" value="PDZ_sf"/>
</dbReference>
<dbReference type="InterPro" id="IPR005151">
    <property type="entry name" value="Tail-specific_protease"/>
</dbReference>
<dbReference type="GO" id="GO:0006508">
    <property type="term" value="P:proteolysis"/>
    <property type="evidence" value="ECO:0007669"/>
    <property type="project" value="UniProtKB-KW"/>
</dbReference>
<reference evidence="6" key="1">
    <citation type="submission" date="2018-05" db="EMBL/GenBank/DDBJ databases">
        <authorList>
            <person name="Lanie J.A."/>
            <person name="Ng W.-L."/>
            <person name="Kazmierczak K.M."/>
            <person name="Andrzejewski T.M."/>
            <person name="Davidsen T.M."/>
            <person name="Wayne K.J."/>
            <person name="Tettelin H."/>
            <person name="Glass J.I."/>
            <person name="Rusch D."/>
            <person name="Podicherti R."/>
            <person name="Tsui H.-C.T."/>
            <person name="Winkler M.E."/>
        </authorList>
    </citation>
    <scope>NUCLEOTIDE SEQUENCE</scope>
</reference>
<name>A0A381X0D4_9ZZZZ</name>
<dbReference type="Gene3D" id="3.30.750.44">
    <property type="match status" value="1"/>
</dbReference>
<dbReference type="InterPro" id="IPR004447">
    <property type="entry name" value="Peptidase_S41A"/>
</dbReference>
<dbReference type="Pfam" id="PF17820">
    <property type="entry name" value="PDZ_6"/>
    <property type="match status" value="1"/>
</dbReference>
<dbReference type="AlphaFoldDB" id="A0A381X0D4"/>
<dbReference type="InterPro" id="IPR041489">
    <property type="entry name" value="PDZ_6"/>
</dbReference>
<accession>A0A381X0D4</accession>
<gene>
    <name evidence="6" type="ORF">METZ01_LOCUS111100</name>
</gene>
<keyword evidence="4" id="KW-0720">Serine protease</keyword>
<dbReference type="GO" id="GO:0004175">
    <property type="term" value="F:endopeptidase activity"/>
    <property type="evidence" value="ECO:0007669"/>
    <property type="project" value="TreeGrafter"/>
</dbReference>
<dbReference type="FunFam" id="2.30.42.10:FF:000063">
    <property type="entry name" value="Peptidase, S41 family"/>
    <property type="match status" value="1"/>
</dbReference>
<dbReference type="GO" id="GO:0008236">
    <property type="term" value="F:serine-type peptidase activity"/>
    <property type="evidence" value="ECO:0007669"/>
    <property type="project" value="UniProtKB-KW"/>
</dbReference>
<organism evidence="6">
    <name type="scientific">marine metagenome</name>
    <dbReference type="NCBI Taxonomy" id="408172"/>
    <lineage>
        <taxon>unclassified sequences</taxon>
        <taxon>metagenomes</taxon>
        <taxon>ecological metagenomes</taxon>
    </lineage>
</organism>